<dbReference type="Proteomes" id="UP000318093">
    <property type="component" value="Unassembled WGS sequence"/>
</dbReference>
<comment type="similarity">
    <text evidence="1">Belongs to the metallo-dependent hydrolases superfamily. Adenine deaminase family.</text>
</comment>
<dbReference type="SUPFAM" id="SSF51338">
    <property type="entry name" value="Composite domain of metallo-dependent hydrolases"/>
    <property type="match status" value="1"/>
</dbReference>
<dbReference type="InterPro" id="IPR011059">
    <property type="entry name" value="Metal-dep_hydrolase_composite"/>
</dbReference>
<feature type="domain" description="Adenine deaminase C-terminal" evidence="6">
    <location>
        <begin position="309"/>
        <end position="469"/>
    </location>
</feature>
<keyword evidence="3" id="KW-0378">Hydrolase</keyword>
<reference evidence="7 8" key="1">
    <citation type="journal article" date="2019" name="Nat. Microbiol.">
        <title>Mediterranean grassland soil C-N compound turnover is dependent on rainfall and depth, and is mediated by genomically divergent microorganisms.</title>
        <authorList>
            <person name="Diamond S."/>
            <person name="Andeer P.F."/>
            <person name="Li Z."/>
            <person name="Crits-Christoph A."/>
            <person name="Burstein D."/>
            <person name="Anantharaman K."/>
            <person name="Lane K.R."/>
            <person name="Thomas B.C."/>
            <person name="Pan C."/>
            <person name="Northen T.R."/>
            <person name="Banfield J.F."/>
        </authorList>
    </citation>
    <scope>NUCLEOTIDE SEQUENCE [LARGE SCALE GENOMIC DNA]</scope>
    <source>
        <strain evidence="7">NP_6</strain>
    </source>
</reference>
<evidence type="ECO:0000256" key="3">
    <source>
        <dbReference type="ARBA" id="ARBA00022801"/>
    </source>
</evidence>
<dbReference type="InterPro" id="IPR026912">
    <property type="entry name" value="Adenine_deam_C"/>
</dbReference>
<evidence type="ECO:0000256" key="4">
    <source>
        <dbReference type="ARBA" id="ARBA00047720"/>
    </source>
</evidence>
<evidence type="ECO:0000259" key="6">
    <source>
        <dbReference type="Pfam" id="PF13382"/>
    </source>
</evidence>
<name>A0A537JIB7_9BACT</name>
<evidence type="ECO:0000259" key="5">
    <source>
        <dbReference type="Pfam" id="PF01979"/>
    </source>
</evidence>
<dbReference type="Gene3D" id="3.20.20.140">
    <property type="entry name" value="Metal-dependent hydrolases"/>
    <property type="match status" value="1"/>
</dbReference>
<dbReference type="EMBL" id="VBAN01000117">
    <property type="protein sequence ID" value="TMI83279.1"/>
    <property type="molecule type" value="Genomic_DNA"/>
</dbReference>
<dbReference type="InterPro" id="IPR006680">
    <property type="entry name" value="Amidohydro-rel"/>
</dbReference>
<evidence type="ECO:0000256" key="1">
    <source>
        <dbReference type="ARBA" id="ARBA00006773"/>
    </source>
</evidence>
<dbReference type="AlphaFoldDB" id="A0A537JIB7"/>
<dbReference type="EC" id="3.5.4.2" evidence="2"/>
<evidence type="ECO:0000313" key="7">
    <source>
        <dbReference type="EMBL" id="TMI83279.1"/>
    </source>
</evidence>
<dbReference type="PANTHER" id="PTHR11113">
    <property type="entry name" value="N-ACETYLGLUCOSAMINE-6-PHOSPHATE DEACETYLASE"/>
    <property type="match status" value="1"/>
</dbReference>
<comment type="catalytic activity">
    <reaction evidence="4">
        <text>adenine + H2O + H(+) = hypoxanthine + NH4(+)</text>
        <dbReference type="Rhea" id="RHEA:23688"/>
        <dbReference type="ChEBI" id="CHEBI:15377"/>
        <dbReference type="ChEBI" id="CHEBI:15378"/>
        <dbReference type="ChEBI" id="CHEBI:16708"/>
        <dbReference type="ChEBI" id="CHEBI:17368"/>
        <dbReference type="ChEBI" id="CHEBI:28938"/>
        <dbReference type="EC" id="3.5.4.2"/>
    </reaction>
</comment>
<feature type="domain" description="Amidohydrolase-related" evidence="5">
    <location>
        <begin position="46"/>
        <end position="243"/>
    </location>
</feature>
<dbReference type="SUPFAM" id="SSF51556">
    <property type="entry name" value="Metallo-dependent hydrolases"/>
    <property type="match status" value="1"/>
</dbReference>
<protein>
    <recommendedName>
        <fullName evidence="2">adenine deaminase</fullName>
        <ecNumber evidence="2">3.5.4.2</ecNumber>
    </recommendedName>
</protein>
<dbReference type="Pfam" id="PF13382">
    <property type="entry name" value="Adenine_deam_C"/>
    <property type="match status" value="1"/>
</dbReference>
<dbReference type="PANTHER" id="PTHR11113:SF2">
    <property type="entry name" value="ADENINE DEAMINASE"/>
    <property type="match status" value="1"/>
</dbReference>
<dbReference type="Pfam" id="PF01979">
    <property type="entry name" value="Amidohydro_1"/>
    <property type="match status" value="1"/>
</dbReference>
<evidence type="ECO:0000256" key="2">
    <source>
        <dbReference type="ARBA" id="ARBA00012782"/>
    </source>
</evidence>
<comment type="caution">
    <text evidence="7">The sequence shown here is derived from an EMBL/GenBank/DDBJ whole genome shotgun (WGS) entry which is preliminary data.</text>
</comment>
<accession>A0A537JIB7</accession>
<dbReference type="InterPro" id="IPR032466">
    <property type="entry name" value="Metal_Hydrolase"/>
</dbReference>
<dbReference type="GO" id="GO:0000034">
    <property type="term" value="F:adenine deaminase activity"/>
    <property type="evidence" value="ECO:0007669"/>
    <property type="project" value="UniProtKB-EC"/>
</dbReference>
<evidence type="ECO:0000313" key="8">
    <source>
        <dbReference type="Proteomes" id="UP000318093"/>
    </source>
</evidence>
<organism evidence="7 8">
    <name type="scientific">Candidatus Segetimicrobium genomatis</name>
    <dbReference type="NCBI Taxonomy" id="2569760"/>
    <lineage>
        <taxon>Bacteria</taxon>
        <taxon>Bacillati</taxon>
        <taxon>Candidatus Sysuimicrobiota</taxon>
        <taxon>Candidatus Sysuimicrobiia</taxon>
        <taxon>Candidatus Sysuimicrobiales</taxon>
        <taxon>Candidatus Segetimicrobiaceae</taxon>
        <taxon>Candidatus Segetimicrobium</taxon>
    </lineage>
</organism>
<sequence>MADTLQILLHTPPARVPQLLTTLSDLPVLILWSLRLHGASHLPEEPMFSLERIAALLEIEAVRAVGEVTRWPAVYHGDDDLLQKIALALAAGRRVEGHAPGASYERLVALAAAGWSSDHEAIAADEIVRRLRAGVYTMLRHSSLRPDLPLLAPAISDERRASGRLMLTADGPEAVTIAERGYLSHVIRAAIESGIPPVAAYQMATINPAAYFGLDEEIGGIGPGRRADIAVLDDLRNPAPEVVLARGEVAVRDGRVQAEFPPLDWGAYFSPRFRPTWTPQPDLFDLRVSAESGQGDTVRFPVIRLENSVITRAVPTPVPVREGRLLPPADVVRAVLVDPGGRWIVRGMLGNFVARLGGLASSFNVAAQLLTLGQDSADMALAARRLLEIGGGIVVVERGETVLEIPLPLGGIMAAVPLPAIAGEARKLYALLRARGYPHEDPHYTLLFLTLDSLPDVRLTYRGIWDVRRGRTLWPRQDLPPV</sequence>
<proteinExistence type="inferred from homology"/>
<gene>
    <name evidence="7" type="ORF">E6H03_03945</name>
</gene>